<organism evidence="4 5">
    <name type="scientific">Actinomadura violacea</name>
    <dbReference type="NCBI Taxonomy" id="2819934"/>
    <lineage>
        <taxon>Bacteria</taxon>
        <taxon>Bacillati</taxon>
        <taxon>Actinomycetota</taxon>
        <taxon>Actinomycetes</taxon>
        <taxon>Streptosporangiales</taxon>
        <taxon>Thermomonosporaceae</taxon>
        <taxon>Actinomadura</taxon>
    </lineage>
</organism>
<protein>
    <submittedName>
        <fullName evidence="4">TerD family protein</fullName>
    </submittedName>
</protein>
<gene>
    <name evidence="4" type="ORF">J4709_11165</name>
</gene>
<feature type="region of interest" description="Disordered" evidence="2">
    <location>
        <begin position="1"/>
        <end position="65"/>
    </location>
</feature>
<keyword evidence="5" id="KW-1185">Reference proteome</keyword>
<dbReference type="EMBL" id="JAGEPF010000006">
    <property type="protein sequence ID" value="MBO2458132.1"/>
    <property type="molecule type" value="Genomic_DNA"/>
</dbReference>
<dbReference type="PRINTS" id="PR01217">
    <property type="entry name" value="PRICHEXTENSN"/>
</dbReference>
<proteinExistence type="inferred from homology"/>
<sequence length="630" mass="67088">MSTRGVRTSVGPRAARVSMGSGGTRLSSGMGPFYASTSLSGGRKRATTTRRAPTRRSTVPSAAQLERARRQAERAQQEAERDAAIAQLQELRRQSTSVHLQDFPKAAPPVVPAPPQLGFAWARAEALAFHLQGIGRLARGARAAARQAAEQDAAGYLAAEQARLQHLHQQMSAEAAHWWQALLDNDEATVCEAVNTAFADNPAAGCAVGVQDGTLSVVIRQPDLDSLPDQTPAVTPAGRPTLRKLTQRDRMLWWLTTLGSNIIATLKEAFATAPAIAAIDLAALTRIPDTQRLGIIAYGRWTRHAVDTTPWHQPQDALRFLDIGQDVACSITTTASGNLSTKVKPLDTDKVTGLRTLLESLQDDAEPATASLARIDTDMAATPAPPQPPADPYQLTPFDQWHQWKQQTTPPSPPHPQPSPMPSAPSPLPPLAQPQLPAPQAQVPQPPAPQPPAALVPGQTVVLPEAAHQGLLVTFGFTGPDADLTLLLVGENGLVADDEDFVFYNQPTAAGGAARLLGKHTTAPETVERAALHLAALPPHIHRVVVSVNMDVDTGLTCAALTNAYLEASCITGAAWHFPVPADPTIKAMVMAEFYRHTANGAPVWKLRAVGQGWSDGLDGLARAYGVHVD</sequence>
<dbReference type="Gene3D" id="2.60.60.30">
    <property type="entry name" value="sav2460 like domains"/>
    <property type="match status" value="1"/>
</dbReference>
<dbReference type="PANTHER" id="PTHR32097:SF4">
    <property type="entry name" value="GENERAL STRESS PROTEIN 16U"/>
    <property type="match status" value="1"/>
</dbReference>
<evidence type="ECO:0000313" key="5">
    <source>
        <dbReference type="Proteomes" id="UP000680206"/>
    </source>
</evidence>
<feature type="compositionally biased region" description="Basic residues" evidence="2">
    <location>
        <begin position="42"/>
        <end position="54"/>
    </location>
</feature>
<feature type="region of interest" description="Disordered" evidence="2">
    <location>
        <begin position="404"/>
        <end position="455"/>
    </location>
</feature>
<evidence type="ECO:0000259" key="3">
    <source>
        <dbReference type="Pfam" id="PF02342"/>
    </source>
</evidence>
<dbReference type="PANTHER" id="PTHR32097">
    <property type="entry name" value="CAMP-BINDING PROTEIN 1-RELATED"/>
    <property type="match status" value="1"/>
</dbReference>
<dbReference type="Proteomes" id="UP000680206">
    <property type="component" value="Unassembled WGS sequence"/>
</dbReference>
<comment type="caution">
    <text evidence="4">The sequence shown here is derived from an EMBL/GenBank/DDBJ whole genome shotgun (WGS) entry which is preliminary data.</text>
</comment>
<accession>A0ABS3RN92</accession>
<dbReference type="InterPro" id="IPR051324">
    <property type="entry name" value="Stress/Tellurium_Resist"/>
</dbReference>
<dbReference type="InterPro" id="IPR003325">
    <property type="entry name" value="TerD"/>
</dbReference>
<feature type="compositionally biased region" description="Pro residues" evidence="2">
    <location>
        <begin position="410"/>
        <end position="432"/>
    </location>
</feature>
<evidence type="ECO:0000256" key="2">
    <source>
        <dbReference type="SAM" id="MobiDB-lite"/>
    </source>
</evidence>
<feature type="compositionally biased region" description="Pro residues" evidence="2">
    <location>
        <begin position="444"/>
        <end position="454"/>
    </location>
</feature>
<reference evidence="4 5" key="1">
    <citation type="submission" date="2021-03" db="EMBL/GenBank/DDBJ databases">
        <title>Actinomadura violae sp. nov., isolated from lichen in Thailand.</title>
        <authorList>
            <person name="Kanchanasin P."/>
            <person name="Saeng-In P."/>
            <person name="Phongsopitanun W."/>
            <person name="Yuki M."/>
            <person name="Kudo T."/>
            <person name="Ohkuma M."/>
            <person name="Tanasupawat S."/>
        </authorList>
    </citation>
    <scope>NUCLEOTIDE SEQUENCE [LARGE SCALE GENOMIC DNA]</scope>
    <source>
        <strain evidence="4 5">LCR2-06</strain>
    </source>
</reference>
<evidence type="ECO:0000256" key="1">
    <source>
        <dbReference type="ARBA" id="ARBA00008775"/>
    </source>
</evidence>
<name>A0ABS3RN92_9ACTN</name>
<dbReference type="Pfam" id="PF02342">
    <property type="entry name" value="TerD"/>
    <property type="match status" value="1"/>
</dbReference>
<dbReference type="CDD" id="cd06974">
    <property type="entry name" value="TerD_like"/>
    <property type="match status" value="1"/>
</dbReference>
<feature type="compositionally biased region" description="Low complexity" evidence="2">
    <location>
        <begin position="55"/>
        <end position="65"/>
    </location>
</feature>
<feature type="domain" description="TerD" evidence="3">
    <location>
        <begin position="479"/>
        <end position="625"/>
    </location>
</feature>
<evidence type="ECO:0000313" key="4">
    <source>
        <dbReference type="EMBL" id="MBO2458132.1"/>
    </source>
</evidence>
<comment type="similarity">
    <text evidence="1">Belongs to the CAPAB/TerDEXZ family.</text>
</comment>
<dbReference type="RefSeq" id="WP_208239840.1">
    <property type="nucleotide sequence ID" value="NZ_JAGEPF010000006.1"/>
</dbReference>
<feature type="compositionally biased region" description="Low complexity" evidence="2">
    <location>
        <begin position="433"/>
        <end position="443"/>
    </location>
</feature>